<dbReference type="InterPro" id="IPR009057">
    <property type="entry name" value="Homeodomain-like_sf"/>
</dbReference>
<dbReference type="GO" id="GO:0006357">
    <property type="term" value="P:regulation of transcription by RNA polymerase II"/>
    <property type="evidence" value="ECO:0007669"/>
    <property type="project" value="TreeGrafter"/>
</dbReference>
<evidence type="ECO:0000256" key="3">
    <source>
        <dbReference type="SAM" id="MobiDB-lite"/>
    </source>
</evidence>
<feature type="compositionally biased region" description="Low complexity" evidence="3">
    <location>
        <begin position="107"/>
        <end position="119"/>
    </location>
</feature>
<sequence>MEDTDVDEKSTLTTLEQRKSTAFSIRDLLGLQQQKQQQEQEDEQRTQLEKEKVDDNDVMPNKPNRNCVSPQTKTKCSDAVASPLMMERNSETEGVIIDRNANKVKQNSSTSPGSSNSANTELQKVQHQCFRKSKSVQEPVPSSQNQDLPYYPKLHQNQDQHQYPFMTDLHPHLLTPHQLQQHQHQQAQQQLQQHHEHYGNHLPLKQGYSLSPDSRDVLTKSMENGQNTSLAFLSRGSRNSPAGLPSCDACAEPAKTNCEDRLADQRHRLDPTRFEENRQFDGGRMNPTHLTRMDSRFDPSRFNPSRLDAGQLEPRLDGTSRWRASPIEHCSPAHPAMLNYNLFSGPQSTRDMFGCNEGNSDKDEPGSPEFDHLHMPGQGKKKKKKRRHRTIFTSYQLDELEKAFKDAHYPDVQTREILAMKTSLPEDRIQVISGFQAFRQAMTPVKGARTRDRGVAADLSEGTLSTVSPRPQLYIGIG</sequence>
<comment type="caution">
    <text evidence="5">The sequence shown here is derived from an EMBL/GenBank/DDBJ whole genome shotgun (WGS) entry which is preliminary data.</text>
</comment>
<evidence type="ECO:0000259" key="4">
    <source>
        <dbReference type="PROSITE" id="PS50071"/>
    </source>
</evidence>
<feature type="region of interest" description="Disordered" evidence="3">
    <location>
        <begin position="355"/>
        <end position="386"/>
    </location>
</feature>
<proteinExistence type="predicted"/>
<keyword evidence="1 2" id="KW-0238">DNA-binding</keyword>
<evidence type="ECO:0000313" key="6">
    <source>
        <dbReference type="Proteomes" id="UP000735302"/>
    </source>
</evidence>
<dbReference type="Gene3D" id="1.10.10.60">
    <property type="entry name" value="Homeodomain-like"/>
    <property type="match status" value="1"/>
</dbReference>
<keyword evidence="1 2" id="KW-0539">Nucleus</keyword>
<gene>
    <name evidence="5" type="ORF">PoB_005401500</name>
</gene>
<evidence type="ECO:0000256" key="2">
    <source>
        <dbReference type="RuleBase" id="RU000682"/>
    </source>
</evidence>
<dbReference type="PANTHER" id="PTHR46892:SF3">
    <property type="entry name" value="VISUAL SYSTEM HOMEOBOX 2"/>
    <property type="match status" value="1"/>
</dbReference>
<feature type="compositionally biased region" description="Basic and acidic residues" evidence="3">
    <location>
        <begin position="43"/>
        <end position="55"/>
    </location>
</feature>
<feature type="compositionally biased region" description="Low complexity" evidence="3">
    <location>
        <begin position="28"/>
        <end position="37"/>
    </location>
</feature>
<dbReference type="EMBL" id="BLXT01005922">
    <property type="protein sequence ID" value="GFO27510.1"/>
    <property type="molecule type" value="Genomic_DNA"/>
</dbReference>
<evidence type="ECO:0000256" key="1">
    <source>
        <dbReference type="PROSITE-ProRule" id="PRU00108"/>
    </source>
</evidence>
<accession>A0AAV4C7X1</accession>
<evidence type="ECO:0000313" key="5">
    <source>
        <dbReference type="EMBL" id="GFO27510.1"/>
    </source>
</evidence>
<dbReference type="SUPFAM" id="SSF46689">
    <property type="entry name" value="Homeodomain-like"/>
    <property type="match status" value="1"/>
</dbReference>
<dbReference type="PROSITE" id="PS50071">
    <property type="entry name" value="HOMEOBOX_2"/>
    <property type="match status" value="1"/>
</dbReference>
<dbReference type="InterPro" id="IPR001356">
    <property type="entry name" value="HD"/>
</dbReference>
<dbReference type="SMART" id="SM00389">
    <property type="entry name" value="HOX"/>
    <property type="match status" value="1"/>
</dbReference>
<feature type="DNA-binding region" description="Homeobox" evidence="1">
    <location>
        <begin position="385"/>
        <end position="432"/>
    </location>
</feature>
<feature type="region of interest" description="Disordered" evidence="3">
    <location>
        <begin position="277"/>
        <end position="312"/>
    </location>
</feature>
<feature type="compositionally biased region" description="Basic and acidic residues" evidence="3">
    <location>
        <begin position="359"/>
        <end position="374"/>
    </location>
</feature>
<dbReference type="AlphaFoldDB" id="A0AAV4C7X1"/>
<dbReference type="CDD" id="cd00086">
    <property type="entry name" value="homeodomain"/>
    <property type="match status" value="1"/>
</dbReference>
<organism evidence="5 6">
    <name type="scientific">Plakobranchus ocellatus</name>
    <dbReference type="NCBI Taxonomy" id="259542"/>
    <lineage>
        <taxon>Eukaryota</taxon>
        <taxon>Metazoa</taxon>
        <taxon>Spiralia</taxon>
        <taxon>Lophotrochozoa</taxon>
        <taxon>Mollusca</taxon>
        <taxon>Gastropoda</taxon>
        <taxon>Heterobranchia</taxon>
        <taxon>Euthyneura</taxon>
        <taxon>Panpulmonata</taxon>
        <taxon>Sacoglossa</taxon>
        <taxon>Placobranchoidea</taxon>
        <taxon>Plakobranchidae</taxon>
        <taxon>Plakobranchus</taxon>
    </lineage>
</organism>
<dbReference type="Pfam" id="PF00046">
    <property type="entry name" value="Homeodomain"/>
    <property type="match status" value="1"/>
</dbReference>
<feature type="compositionally biased region" description="Polar residues" evidence="3">
    <location>
        <begin position="11"/>
        <end position="23"/>
    </location>
</feature>
<feature type="domain" description="Homeobox" evidence="4">
    <location>
        <begin position="383"/>
        <end position="431"/>
    </location>
</feature>
<feature type="compositionally biased region" description="Polar residues" evidence="3">
    <location>
        <begin position="63"/>
        <end position="74"/>
    </location>
</feature>
<keyword evidence="1 2" id="KW-0371">Homeobox</keyword>
<protein>
    <submittedName>
        <fullName evidence="5">Visual system homeobox 1</fullName>
    </submittedName>
</protein>
<comment type="subcellular location">
    <subcellularLocation>
        <location evidence="1 2">Nucleus</location>
    </subcellularLocation>
</comment>
<dbReference type="GO" id="GO:1990837">
    <property type="term" value="F:sequence-specific double-stranded DNA binding"/>
    <property type="evidence" value="ECO:0007669"/>
    <property type="project" value="TreeGrafter"/>
</dbReference>
<dbReference type="InterPro" id="IPR052294">
    <property type="entry name" value="VSX_homeobox_regulators"/>
</dbReference>
<feature type="region of interest" description="Disordered" evidence="3">
    <location>
        <begin position="98"/>
        <end position="145"/>
    </location>
</feature>
<dbReference type="Proteomes" id="UP000735302">
    <property type="component" value="Unassembled WGS sequence"/>
</dbReference>
<keyword evidence="6" id="KW-1185">Reference proteome</keyword>
<name>A0AAV4C7X1_9GAST</name>
<feature type="region of interest" description="Disordered" evidence="3">
    <location>
        <begin position="1"/>
        <end position="74"/>
    </location>
</feature>
<reference evidence="5 6" key="1">
    <citation type="journal article" date="2021" name="Elife">
        <title>Chloroplast acquisition without the gene transfer in kleptoplastic sea slugs, Plakobranchus ocellatus.</title>
        <authorList>
            <person name="Maeda T."/>
            <person name="Takahashi S."/>
            <person name="Yoshida T."/>
            <person name="Shimamura S."/>
            <person name="Takaki Y."/>
            <person name="Nagai Y."/>
            <person name="Toyoda A."/>
            <person name="Suzuki Y."/>
            <person name="Arimoto A."/>
            <person name="Ishii H."/>
            <person name="Satoh N."/>
            <person name="Nishiyama T."/>
            <person name="Hasebe M."/>
            <person name="Maruyama T."/>
            <person name="Minagawa J."/>
            <person name="Obokata J."/>
            <person name="Shigenobu S."/>
        </authorList>
    </citation>
    <scope>NUCLEOTIDE SEQUENCE [LARGE SCALE GENOMIC DNA]</scope>
</reference>
<dbReference type="GO" id="GO:0005634">
    <property type="term" value="C:nucleus"/>
    <property type="evidence" value="ECO:0007669"/>
    <property type="project" value="UniProtKB-SubCell"/>
</dbReference>
<dbReference type="PANTHER" id="PTHR46892">
    <property type="entry name" value="VISUAL SYSTEM HOMEOBOX 2"/>
    <property type="match status" value="1"/>
</dbReference>